<feature type="chain" id="PRO_5013553567" description="Secreted protein" evidence="2">
    <location>
        <begin position="19"/>
        <end position="208"/>
    </location>
</feature>
<feature type="compositionally biased region" description="Acidic residues" evidence="1">
    <location>
        <begin position="143"/>
        <end position="155"/>
    </location>
</feature>
<comment type="caution">
    <text evidence="3">The sequence shown here is derived from an EMBL/GenBank/DDBJ whole genome shotgun (WGS) entry which is preliminary data.</text>
</comment>
<proteinExistence type="predicted"/>
<name>A0A2G8RVW6_9APHY</name>
<dbReference type="EMBL" id="AYKW01000045">
    <property type="protein sequence ID" value="PIL25666.1"/>
    <property type="molecule type" value="Genomic_DNA"/>
</dbReference>
<accession>A0A2G8RVW6</accession>
<keyword evidence="4" id="KW-1185">Reference proteome</keyword>
<protein>
    <recommendedName>
        <fullName evidence="5">Secreted protein</fullName>
    </recommendedName>
</protein>
<dbReference type="AlphaFoldDB" id="A0A2G8RVW6"/>
<dbReference type="OrthoDB" id="10585897at2759"/>
<evidence type="ECO:0000256" key="2">
    <source>
        <dbReference type="SAM" id="SignalP"/>
    </source>
</evidence>
<gene>
    <name evidence="3" type="ORF">GSI_11416</name>
</gene>
<reference evidence="3 4" key="1">
    <citation type="journal article" date="2015" name="Sci. Rep.">
        <title>Chromosome-level genome map provides insights into diverse defense mechanisms in the medicinal fungus Ganoderma sinense.</title>
        <authorList>
            <person name="Zhu Y."/>
            <person name="Xu J."/>
            <person name="Sun C."/>
            <person name="Zhou S."/>
            <person name="Xu H."/>
            <person name="Nelson D.R."/>
            <person name="Qian J."/>
            <person name="Song J."/>
            <person name="Luo H."/>
            <person name="Xiang L."/>
            <person name="Li Y."/>
            <person name="Xu Z."/>
            <person name="Ji A."/>
            <person name="Wang L."/>
            <person name="Lu S."/>
            <person name="Hayward A."/>
            <person name="Sun W."/>
            <person name="Li X."/>
            <person name="Schwartz D.C."/>
            <person name="Wang Y."/>
            <person name="Chen S."/>
        </authorList>
    </citation>
    <scope>NUCLEOTIDE SEQUENCE [LARGE SCALE GENOMIC DNA]</scope>
    <source>
        <strain evidence="3 4">ZZ0214-1</strain>
    </source>
</reference>
<evidence type="ECO:0000313" key="4">
    <source>
        <dbReference type="Proteomes" id="UP000230002"/>
    </source>
</evidence>
<evidence type="ECO:0000313" key="3">
    <source>
        <dbReference type="EMBL" id="PIL25666.1"/>
    </source>
</evidence>
<evidence type="ECO:0000256" key="1">
    <source>
        <dbReference type="SAM" id="MobiDB-lite"/>
    </source>
</evidence>
<evidence type="ECO:0008006" key="5">
    <source>
        <dbReference type="Google" id="ProtNLM"/>
    </source>
</evidence>
<sequence>MMRLNFMLAALFVASAVAAPVHSAVPSLPPPSPQVPTAVPTTVTLPARGSQAVPTSVWQHDRRVQLVDSDSVRPLSHPVDAGALPLLPSHPSHNHGDKSVNVHLRALTNTLGSVTTVAVPFPSATTPTVHAHAHAHVHREPSGCDDEDADEDEDEKRELHARMLALPIKGLAPPHAAHTTTLNSIRVRQLFLPTALFNVAAAAKVTAV</sequence>
<keyword evidence="2" id="KW-0732">Signal</keyword>
<feature type="signal peptide" evidence="2">
    <location>
        <begin position="1"/>
        <end position="18"/>
    </location>
</feature>
<feature type="region of interest" description="Disordered" evidence="1">
    <location>
        <begin position="135"/>
        <end position="156"/>
    </location>
</feature>
<dbReference type="Proteomes" id="UP000230002">
    <property type="component" value="Unassembled WGS sequence"/>
</dbReference>
<organism evidence="3 4">
    <name type="scientific">Ganoderma sinense ZZ0214-1</name>
    <dbReference type="NCBI Taxonomy" id="1077348"/>
    <lineage>
        <taxon>Eukaryota</taxon>
        <taxon>Fungi</taxon>
        <taxon>Dikarya</taxon>
        <taxon>Basidiomycota</taxon>
        <taxon>Agaricomycotina</taxon>
        <taxon>Agaricomycetes</taxon>
        <taxon>Polyporales</taxon>
        <taxon>Polyporaceae</taxon>
        <taxon>Ganoderma</taxon>
    </lineage>
</organism>